<dbReference type="EMBL" id="NRRL01000001">
    <property type="protein sequence ID" value="MBK1666755.1"/>
    <property type="molecule type" value="Genomic_DNA"/>
</dbReference>
<dbReference type="InterPro" id="IPR051321">
    <property type="entry name" value="PHA/PHB_synthase"/>
</dbReference>
<dbReference type="InterPro" id="IPR010915">
    <property type="entry name" value="PHB_depoly_PhaZ"/>
</dbReference>
<dbReference type="InterPro" id="IPR009656">
    <property type="entry name" value="PHB_depo_C"/>
</dbReference>
<protein>
    <recommendedName>
        <fullName evidence="1">PHB de-polymerase C-terminal domain-containing protein</fullName>
    </recommendedName>
</protein>
<proteinExistence type="predicted"/>
<dbReference type="Pfam" id="PF06850">
    <property type="entry name" value="PHB_depo_C"/>
    <property type="match status" value="1"/>
</dbReference>
<gene>
    <name evidence="2" type="ORF">CKO28_01690</name>
</gene>
<reference evidence="2 3" key="1">
    <citation type="journal article" date="2020" name="Microorganisms">
        <title>Osmotic Adaptation and Compatible Solute Biosynthesis of Phototrophic Bacteria as Revealed from Genome Analyses.</title>
        <authorList>
            <person name="Imhoff J.F."/>
            <person name="Rahn T."/>
            <person name="Kunzel S."/>
            <person name="Keller A."/>
            <person name="Neulinger S.C."/>
        </authorList>
    </citation>
    <scope>NUCLEOTIDE SEQUENCE [LARGE SCALE GENOMIC DNA]</scope>
    <source>
        <strain evidence="2 3">DSM 9895</strain>
    </source>
</reference>
<evidence type="ECO:0000313" key="2">
    <source>
        <dbReference type="EMBL" id="MBK1666755.1"/>
    </source>
</evidence>
<dbReference type="Proteomes" id="UP001296873">
    <property type="component" value="Unassembled WGS sequence"/>
</dbReference>
<name>A0ABS1DBG1_9PROT</name>
<accession>A0ABS1DBG1</accession>
<evidence type="ECO:0000313" key="3">
    <source>
        <dbReference type="Proteomes" id="UP001296873"/>
    </source>
</evidence>
<dbReference type="PANTHER" id="PTHR36837">
    <property type="entry name" value="POLY(3-HYDROXYALKANOATE) POLYMERASE SUBUNIT PHAC"/>
    <property type="match status" value="1"/>
</dbReference>
<dbReference type="InterPro" id="IPR029058">
    <property type="entry name" value="AB_hydrolase_fold"/>
</dbReference>
<evidence type="ECO:0000259" key="1">
    <source>
        <dbReference type="Pfam" id="PF06850"/>
    </source>
</evidence>
<feature type="domain" description="PHB de-polymerase C-terminal" evidence="1">
    <location>
        <begin position="195"/>
        <end position="394"/>
    </location>
</feature>
<dbReference type="SUPFAM" id="SSF53474">
    <property type="entry name" value="alpha/beta-Hydrolases"/>
    <property type="match status" value="1"/>
</dbReference>
<organism evidence="2 3">
    <name type="scientific">Rhodovibrio sodomensis</name>
    <dbReference type="NCBI Taxonomy" id="1088"/>
    <lineage>
        <taxon>Bacteria</taxon>
        <taxon>Pseudomonadati</taxon>
        <taxon>Pseudomonadota</taxon>
        <taxon>Alphaproteobacteria</taxon>
        <taxon>Rhodospirillales</taxon>
        <taxon>Rhodovibrionaceae</taxon>
        <taxon>Rhodovibrio</taxon>
    </lineage>
</organism>
<comment type="caution">
    <text evidence="2">The sequence shown here is derived from an EMBL/GenBank/DDBJ whole genome shotgun (WGS) entry which is preliminary data.</text>
</comment>
<keyword evidence="3" id="KW-1185">Reference proteome</keyword>
<sequence>MLYAMHAAHRMTLEPLHLLAEASQMLLQPFAAIPAIRPAQASLEMLSRMTRDYGKPTFDLDQPERVIQQTPFARLLRFDARAHVENPVLWFVAAPLSGHHATLLRHTVDALLDHGDVVITDWLDARTIPAEAGSFGIDDYVDHLIRFMAQAAAEGTRPLSAIAVCQPGPPMVAAMSVMARDGLPGTPSSLSIISAPMDPAAAPTQVTELAAQHSMAWFERNVIYPVPLTEPGRGRRVYPGFLQLAGFMSMNPERHMEKQQNVFFDRLAGNHDQADRVVEFYDEYWSVLDLPAEFYLQTIDQVFQRRTLATGQATYRDTAIDPSIVQDLALQTVEAGADDVCAPGQTVAAHRILAGLPEDKRNHFVADGVGHYGGFSGTRFRKNILPRMVAFATQHAA</sequence>
<dbReference type="NCBIfam" id="TIGR01849">
    <property type="entry name" value="PHB_depoly_PhaZ"/>
    <property type="match status" value="1"/>
</dbReference>
<dbReference type="PANTHER" id="PTHR36837:SF4">
    <property type="entry name" value="BLR0908 PROTEIN"/>
    <property type="match status" value="1"/>
</dbReference>
<dbReference type="RefSeq" id="WP_200338814.1">
    <property type="nucleotide sequence ID" value="NZ_NRRL01000001.1"/>
</dbReference>
<dbReference type="PIRSF" id="PIRSF020818">
    <property type="entry name" value="PHB_depoly_PhaZ"/>
    <property type="match status" value="1"/>
</dbReference>